<dbReference type="EMBL" id="PVTL01000002">
    <property type="protein sequence ID" value="PRY69586.1"/>
    <property type="molecule type" value="Genomic_DNA"/>
</dbReference>
<dbReference type="InterPro" id="IPR038765">
    <property type="entry name" value="Papain-like_cys_pep_sf"/>
</dbReference>
<protein>
    <submittedName>
        <fullName evidence="2">Transglutaminase superfamily protein</fullName>
    </submittedName>
</protein>
<comment type="caution">
    <text evidence="2">The sequence shown here is derived from an EMBL/GenBank/DDBJ whole genome shotgun (WGS) entry which is preliminary data.</text>
</comment>
<gene>
    <name evidence="2" type="ORF">B0I08_102263</name>
</gene>
<dbReference type="RefSeq" id="WP_106210486.1">
    <property type="nucleotide sequence ID" value="NZ_PVTL01000002.1"/>
</dbReference>
<dbReference type="AlphaFoldDB" id="A0A2T0VH87"/>
<evidence type="ECO:0000313" key="3">
    <source>
        <dbReference type="Proteomes" id="UP000237983"/>
    </source>
</evidence>
<dbReference type="OrthoDB" id="5438043at2"/>
<dbReference type="SMART" id="SM00460">
    <property type="entry name" value="TGc"/>
    <property type="match status" value="1"/>
</dbReference>
<organism evidence="2 3">
    <name type="scientific">Glaciihabitans tibetensis</name>
    <dbReference type="NCBI Taxonomy" id="1266600"/>
    <lineage>
        <taxon>Bacteria</taxon>
        <taxon>Bacillati</taxon>
        <taxon>Actinomycetota</taxon>
        <taxon>Actinomycetes</taxon>
        <taxon>Micrococcales</taxon>
        <taxon>Microbacteriaceae</taxon>
        <taxon>Glaciihabitans</taxon>
    </lineage>
</organism>
<dbReference type="Gene3D" id="2.60.40.2250">
    <property type="match status" value="1"/>
</dbReference>
<keyword evidence="3" id="KW-1185">Reference proteome</keyword>
<feature type="domain" description="Transglutaminase-like" evidence="1">
    <location>
        <begin position="149"/>
        <end position="209"/>
    </location>
</feature>
<accession>A0A2T0VH87</accession>
<evidence type="ECO:0000313" key="2">
    <source>
        <dbReference type="EMBL" id="PRY69586.1"/>
    </source>
</evidence>
<proteinExistence type="predicted"/>
<dbReference type="PANTHER" id="PTHR33490:SF12">
    <property type="entry name" value="BLL5557 PROTEIN"/>
    <property type="match status" value="1"/>
</dbReference>
<name>A0A2T0VH87_9MICO</name>
<dbReference type="SUPFAM" id="SSF54001">
    <property type="entry name" value="Cysteine proteinases"/>
    <property type="match status" value="1"/>
</dbReference>
<dbReference type="Proteomes" id="UP000237983">
    <property type="component" value="Unassembled WGS sequence"/>
</dbReference>
<dbReference type="Gene3D" id="3.10.620.30">
    <property type="match status" value="1"/>
</dbReference>
<reference evidence="2 3" key="1">
    <citation type="submission" date="2018-03" db="EMBL/GenBank/DDBJ databases">
        <title>Genomic Encyclopedia of Type Strains, Phase III (KMG-III): the genomes of soil and plant-associated and newly described type strains.</title>
        <authorList>
            <person name="Whitman W."/>
        </authorList>
    </citation>
    <scope>NUCLEOTIDE SEQUENCE [LARGE SCALE GENOMIC DNA]</scope>
    <source>
        <strain evidence="2 3">CGMCC 1.12484</strain>
    </source>
</reference>
<dbReference type="Pfam" id="PF01841">
    <property type="entry name" value="Transglut_core"/>
    <property type="match status" value="1"/>
</dbReference>
<evidence type="ECO:0000259" key="1">
    <source>
        <dbReference type="SMART" id="SM00460"/>
    </source>
</evidence>
<dbReference type="InterPro" id="IPR002931">
    <property type="entry name" value="Transglutaminase-like"/>
</dbReference>
<dbReference type="PANTHER" id="PTHR33490">
    <property type="entry name" value="BLR5614 PROTEIN-RELATED"/>
    <property type="match status" value="1"/>
</dbReference>
<sequence length="264" mass="29112">MQRTVSAHIDLDIRGLTNMVFSLSAARGADVTSERFSFALDGTELEFAELPDLHGGRLQQFVSTKGRMAVDYTAEIEGRAAPVEPNELDLITYLRPSRYCQSDSLYPTARSEFAGLSGHNLLRAVTEWVWTRLSYVSGSSLPTDGATRTLLNRQGVCRDFAHVTIAMLRAMDVPARMVAVYAPGLSPMDFHAVVEAWVDGQWWVVDATRLAPRQSLLRISTGRDAADTAWLTSNWTDLAVLAMRVTVTADELPLDDHVSLVQLG</sequence>